<protein>
    <submittedName>
        <fullName evidence="2">Aminoglycoside phosphotransferase</fullName>
    </submittedName>
</protein>
<dbReference type="InterPro" id="IPR002575">
    <property type="entry name" value="Aminoglycoside_PTrfase"/>
</dbReference>
<dbReference type="Gene3D" id="3.90.1200.10">
    <property type="match status" value="1"/>
</dbReference>
<proteinExistence type="predicted"/>
<evidence type="ECO:0000259" key="1">
    <source>
        <dbReference type="Pfam" id="PF01636"/>
    </source>
</evidence>
<dbReference type="SUPFAM" id="SSF56112">
    <property type="entry name" value="Protein kinase-like (PK-like)"/>
    <property type="match status" value="1"/>
</dbReference>
<keyword evidence="3" id="KW-1185">Reference proteome</keyword>
<comment type="caution">
    <text evidence="2">The sequence shown here is derived from an EMBL/GenBank/DDBJ whole genome shotgun (WGS) entry which is preliminary data.</text>
</comment>
<dbReference type="AlphaFoldDB" id="A0A4R0KLQ5"/>
<dbReference type="OrthoDB" id="3281564at2"/>
<dbReference type="EMBL" id="SJKB01000007">
    <property type="protein sequence ID" value="TCC59766.1"/>
    <property type="molecule type" value="Genomic_DNA"/>
</dbReference>
<evidence type="ECO:0000313" key="3">
    <source>
        <dbReference type="Proteomes" id="UP000291144"/>
    </source>
</evidence>
<dbReference type="GO" id="GO:0016740">
    <property type="term" value="F:transferase activity"/>
    <property type="evidence" value="ECO:0007669"/>
    <property type="project" value="UniProtKB-KW"/>
</dbReference>
<organism evidence="2 3">
    <name type="scientific">Kribbella pittospori</name>
    <dbReference type="NCBI Taxonomy" id="722689"/>
    <lineage>
        <taxon>Bacteria</taxon>
        <taxon>Bacillati</taxon>
        <taxon>Actinomycetota</taxon>
        <taxon>Actinomycetes</taxon>
        <taxon>Propionibacteriales</taxon>
        <taxon>Kribbellaceae</taxon>
        <taxon>Kribbella</taxon>
    </lineage>
</organism>
<dbReference type="Pfam" id="PF01636">
    <property type="entry name" value="APH"/>
    <property type="match status" value="1"/>
</dbReference>
<evidence type="ECO:0000313" key="2">
    <source>
        <dbReference type="EMBL" id="TCC59766.1"/>
    </source>
</evidence>
<name>A0A4R0KLQ5_9ACTN</name>
<accession>A0A4R0KLQ5</accession>
<keyword evidence="2" id="KW-0808">Transferase</keyword>
<dbReference type="InterPro" id="IPR011009">
    <property type="entry name" value="Kinase-like_dom_sf"/>
</dbReference>
<gene>
    <name evidence="2" type="ORF">E0H73_22330</name>
</gene>
<sequence>MVADALVVAYGIQPAEITKIAAGTATLNFHVTDDEGDQWFAKVYRDRTVLQHELAAVELAEFARAGGVPVPGVRRTRAGKLIDDAGPMSLWEYVADAETAEGGLTGDRWQAVGAVLGRLHRRLADHPAAAPKMRPASGLKDADRTRARFDWLITEYSRRETLSSFEAWALDAAKQRRGLLHKVDAILARLPKLTEQIVHGDLASPNLLLRGDTVAAVIDFMPPTPRYVSWEIARIGCDPRTILLGDQWITGLPDLLAAYQDEHPAAHPDDLTSTIAIGCAYTLASTYPLAEPLTDPTAVTPSLKSYAEARHQTALTLLSHLDLLHDELG</sequence>
<feature type="domain" description="Aminoglycoside phosphotransferase" evidence="1">
    <location>
        <begin position="16"/>
        <end position="234"/>
    </location>
</feature>
<dbReference type="Proteomes" id="UP000291144">
    <property type="component" value="Unassembled WGS sequence"/>
</dbReference>
<reference evidence="2 3" key="1">
    <citation type="submission" date="2019-02" db="EMBL/GenBank/DDBJ databases">
        <title>Kribbella capetownensis sp. nov. and Kribbella speibonae sp. nov., isolated from soil.</title>
        <authorList>
            <person name="Curtis S.M."/>
            <person name="Norton I."/>
            <person name="Everest G.J."/>
            <person name="Meyers P.R."/>
        </authorList>
    </citation>
    <scope>NUCLEOTIDE SEQUENCE [LARGE SCALE GENOMIC DNA]</scope>
    <source>
        <strain evidence="2 3">NRRL B-24813</strain>
    </source>
</reference>